<evidence type="ECO:0008006" key="3">
    <source>
        <dbReference type="Google" id="ProtNLM"/>
    </source>
</evidence>
<organism evidence="1 2">
    <name type="scientific">Paenimyroides tangerinum</name>
    <dbReference type="NCBI Taxonomy" id="2488728"/>
    <lineage>
        <taxon>Bacteria</taxon>
        <taxon>Pseudomonadati</taxon>
        <taxon>Bacteroidota</taxon>
        <taxon>Flavobacteriia</taxon>
        <taxon>Flavobacteriales</taxon>
        <taxon>Flavobacteriaceae</taxon>
        <taxon>Paenimyroides</taxon>
    </lineage>
</organism>
<name>A0A3P3WDL9_9FLAO</name>
<reference evidence="1 2" key="1">
    <citation type="submission" date="2018-11" db="EMBL/GenBank/DDBJ databases">
        <title>Flavobacterium sp. nov., YIM 102701-2 draft genome.</title>
        <authorList>
            <person name="Li G."/>
            <person name="Jiang Y."/>
        </authorList>
    </citation>
    <scope>NUCLEOTIDE SEQUENCE [LARGE SCALE GENOMIC DNA]</scope>
    <source>
        <strain evidence="1 2">YIM 102701-2</strain>
    </source>
</reference>
<dbReference type="OrthoDB" id="3251881at2"/>
<protein>
    <recommendedName>
        <fullName evidence="3">Lipopolysaccharide biosynthesis protein</fullName>
    </recommendedName>
</protein>
<evidence type="ECO:0000313" key="2">
    <source>
        <dbReference type="Proteomes" id="UP000275719"/>
    </source>
</evidence>
<gene>
    <name evidence="1" type="ORF">EG240_00350</name>
</gene>
<evidence type="ECO:0000313" key="1">
    <source>
        <dbReference type="EMBL" id="RRJ93255.1"/>
    </source>
</evidence>
<comment type="caution">
    <text evidence="1">The sequence shown here is derived from an EMBL/GenBank/DDBJ whole genome shotgun (WGS) entry which is preliminary data.</text>
</comment>
<dbReference type="Proteomes" id="UP000275719">
    <property type="component" value="Unassembled WGS sequence"/>
</dbReference>
<dbReference type="AlphaFoldDB" id="A0A3P3WDL9"/>
<sequence>MKCIAILSFDLWGFNKKIAEHLTQNGYQVIFINTEDIHFEYKNIFHKLNNAFSKILFKRNLKKEAKNKKLAQKIASITTEIDDFLIINPGHFKSEILMLAKQKSKKLIAYNYDSLERVPLPNNYEVIFDEVFSFDDEDAKKNNFKHITNFIYLDKVNSINQEYNLKAFTVQFKDKTRLNILNEIADIFIEKKINNFEFYILGSKIKRINPNIKFIKKKLDLDVVSIKSDQSEIIIDIVHSNQSGLSFRVFEAIALQKKLITTNKTILNYDFYNPSNILVLDVNQISIPDSFLESKFEKIDPEIYNKYTIESWTKQVFQI</sequence>
<keyword evidence="2" id="KW-1185">Reference proteome</keyword>
<dbReference type="RefSeq" id="WP_125016262.1">
    <property type="nucleotide sequence ID" value="NZ_RQVQ01000001.1"/>
</dbReference>
<dbReference type="EMBL" id="RQVQ01000001">
    <property type="protein sequence ID" value="RRJ93255.1"/>
    <property type="molecule type" value="Genomic_DNA"/>
</dbReference>
<proteinExistence type="predicted"/>
<accession>A0A3P3WDL9</accession>